<feature type="transmembrane region" description="Helical" evidence="1">
    <location>
        <begin position="12"/>
        <end position="33"/>
    </location>
</feature>
<accession>A0ABP7AT86</accession>
<evidence type="ECO:0000313" key="3">
    <source>
        <dbReference type="Proteomes" id="UP001501490"/>
    </source>
</evidence>
<keyword evidence="3" id="KW-1185">Reference proteome</keyword>
<dbReference type="Proteomes" id="UP001501490">
    <property type="component" value="Unassembled WGS sequence"/>
</dbReference>
<evidence type="ECO:0000313" key="2">
    <source>
        <dbReference type="EMBL" id="GAA3639109.1"/>
    </source>
</evidence>
<organism evidence="2 3">
    <name type="scientific">Microlunatus ginsengisoli</name>
    <dbReference type="NCBI Taxonomy" id="363863"/>
    <lineage>
        <taxon>Bacteria</taxon>
        <taxon>Bacillati</taxon>
        <taxon>Actinomycetota</taxon>
        <taxon>Actinomycetes</taxon>
        <taxon>Propionibacteriales</taxon>
        <taxon>Propionibacteriaceae</taxon>
        <taxon>Microlunatus</taxon>
    </lineage>
</organism>
<gene>
    <name evidence="2" type="ORF">GCM10022236_47020</name>
</gene>
<feature type="transmembrane region" description="Helical" evidence="1">
    <location>
        <begin position="190"/>
        <end position="209"/>
    </location>
</feature>
<evidence type="ECO:0000256" key="1">
    <source>
        <dbReference type="SAM" id="Phobius"/>
    </source>
</evidence>
<comment type="caution">
    <text evidence="2">The sequence shown here is derived from an EMBL/GenBank/DDBJ whole genome shotgun (WGS) entry which is preliminary data.</text>
</comment>
<feature type="transmembrane region" description="Helical" evidence="1">
    <location>
        <begin position="76"/>
        <end position="99"/>
    </location>
</feature>
<name>A0ABP7AT86_9ACTN</name>
<keyword evidence="1" id="KW-0472">Membrane</keyword>
<reference evidence="3" key="1">
    <citation type="journal article" date="2019" name="Int. J. Syst. Evol. Microbiol.">
        <title>The Global Catalogue of Microorganisms (GCM) 10K type strain sequencing project: providing services to taxonomists for standard genome sequencing and annotation.</title>
        <authorList>
            <consortium name="The Broad Institute Genomics Platform"/>
            <consortium name="The Broad Institute Genome Sequencing Center for Infectious Disease"/>
            <person name="Wu L."/>
            <person name="Ma J."/>
        </authorList>
    </citation>
    <scope>NUCLEOTIDE SEQUENCE [LARGE SCALE GENOMIC DNA]</scope>
    <source>
        <strain evidence="3">JCM 16929</strain>
    </source>
</reference>
<protein>
    <recommendedName>
        <fullName evidence="4">ABC transporter permease</fullName>
    </recommendedName>
</protein>
<evidence type="ECO:0008006" key="4">
    <source>
        <dbReference type="Google" id="ProtNLM"/>
    </source>
</evidence>
<proteinExistence type="predicted"/>
<feature type="transmembrane region" description="Helical" evidence="1">
    <location>
        <begin position="45"/>
        <end position="64"/>
    </location>
</feature>
<dbReference type="EMBL" id="BAABAB010000049">
    <property type="protein sequence ID" value="GAA3639109.1"/>
    <property type="molecule type" value="Genomic_DNA"/>
</dbReference>
<feature type="transmembrane region" description="Helical" evidence="1">
    <location>
        <begin position="143"/>
        <end position="160"/>
    </location>
</feature>
<feature type="transmembrane region" description="Helical" evidence="1">
    <location>
        <begin position="111"/>
        <end position="131"/>
    </location>
</feature>
<keyword evidence="1" id="KW-1133">Transmembrane helix</keyword>
<sequence>MLRRATGSRRRWLLIIGCVLVCLAVSVAITASINPAERTVMTVTAPAQSVMSVLVPLIGVLSVADLRRLPGRPDVLSVLVASVLVAAVVALVGQLAAVVPVLVASTAPGRWAHLFALTIGCVLVQCVAVLTGTGFGGLFRSRALAFIATVVIPLALWWLLGLTHGLEAGRGWLTPYESARRLLADAMTPATWLQFCVMVLVWTGGLNALGARRLRRAASASDGPATR</sequence>
<keyword evidence="1" id="KW-0812">Transmembrane</keyword>